<evidence type="ECO:0000256" key="1">
    <source>
        <dbReference type="ARBA" id="ARBA00004613"/>
    </source>
</evidence>
<dbReference type="InterPro" id="IPR023795">
    <property type="entry name" value="Serpin_CS"/>
</dbReference>
<feature type="region of interest" description="Disordered" evidence="11">
    <location>
        <begin position="21"/>
        <end position="66"/>
    </location>
</feature>
<name>A0A9D3QC41_MEGAT</name>
<dbReference type="FunFam" id="3.30.497.10:FF:000001">
    <property type="entry name" value="Serine protease inhibitor"/>
    <property type="match status" value="1"/>
</dbReference>
<organism evidence="14 15">
    <name type="scientific">Megalops atlanticus</name>
    <name type="common">Tarpon</name>
    <name type="synonym">Clupea gigantea</name>
    <dbReference type="NCBI Taxonomy" id="7932"/>
    <lineage>
        <taxon>Eukaryota</taxon>
        <taxon>Metazoa</taxon>
        <taxon>Chordata</taxon>
        <taxon>Craniata</taxon>
        <taxon>Vertebrata</taxon>
        <taxon>Euteleostomi</taxon>
        <taxon>Actinopterygii</taxon>
        <taxon>Neopterygii</taxon>
        <taxon>Teleostei</taxon>
        <taxon>Elopiformes</taxon>
        <taxon>Megalopidae</taxon>
        <taxon>Megalops</taxon>
    </lineage>
</organism>
<keyword evidence="3" id="KW-0964">Secreted</keyword>
<evidence type="ECO:0000313" key="14">
    <source>
        <dbReference type="EMBL" id="KAG7481268.1"/>
    </source>
</evidence>
<evidence type="ECO:0000256" key="4">
    <source>
        <dbReference type="ARBA" id="ARBA00022729"/>
    </source>
</evidence>
<feature type="compositionally biased region" description="Basic residues" evidence="11">
    <location>
        <begin position="40"/>
        <end position="60"/>
    </location>
</feature>
<accession>A0A9D3QC41</accession>
<comment type="function">
    <text evidence="6">Major thyroid hormone transport protein in serum.</text>
</comment>
<dbReference type="OrthoDB" id="671595at2759"/>
<dbReference type="InterPro" id="IPR000215">
    <property type="entry name" value="Serpin_fam"/>
</dbReference>
<reference evidence="14" key="1">
    <citation type="submission" date="2021-01" db="EMBL/GenBank/DDBJ databases">
        <authorList>
            <person name="Zahm M."/>
            <person name="Roques C."/>
            <person name="Cabau C."/>
            <person name="Klopp C."/>
            <person name="Donnadieu C."/>
            <person name="Jouanno E."/>
            <person name="Lampietro C."/>
            <person name="Louis A."/>
            <person name="Herpin A."/>
            <person name="Echchiki A."/>
            <person name="Berthelot C."/>
            <person name="Parey E."/>
            <person name="Roest-Crollius H."/>
            <person name="Braasch I."/>
            <person name="Postlethwait J."/>
            <person name="Bobe J."/>
            <person name="Montfort J."/>
            <person name="Bouchez O."/>
            <person name="Begum T."/>
            <person name="Mejri S."/>
            <person name="Adams A."/>
            <person name="Chen W.-J."/>
            <person name="Guiguen Y."/>
        </authorList>
    </citation>
    <scope>NUCLEOTIDE SEQUENCE</scope>
    <source>
        <strain evidence="14">YG-15Mar2019-1</strain>
        <tissue evidence="14">Brain</tissue>
    </source>
</reference>
<proteinExistence type="inferred from homology"/>
<evidence type="ECO:0000256" key="6">
    <source>
        <dbReference type="ARBA" id="ARBA00037352"/>
    </source>
</evidence>
<dbReference type="GO" id="GO:0005615">
    <property type="term" value="C:extracellular space"/>
    <property type="evidence" value="ECO:0007669"/>
    <property type="project" value="InterPro"/>
</dbReference>
<dbReference type="Gene3D" id="2.30.39.10">
    <property type="entry name" value="Alpha-1-antitrypsin, domain 1"/>
    <property type="match status" value="1"/>
</dbReference>
<gene>
    <name evidence="14" type="ORF">MATL_G00064610</name>
</gene>
<evidence type="ECO:0000256" key="7">
    <source>
        <dbReference type="ARBA" id="ARBA00039512"/>
    </source>
</evidence>
<dbReference type="InterPro" id="IPR036186">
    <property type="entry name" value="Serpin_sf"/>
</dbReference>
<evidence type="ECO:0000313" key="15">
    <source>
        <dbReference type="Proteomes" id="UP001046870"/>
    </source>
</evidence>
<evidence type="ECO:0000256" key="3">
    <source>
        <dbReference type="ARBA" id="ARBA00022525"/>
    </source>
</evidence>
<dbReference type="GO" id="GO:0004867">
    <property type="term" value="F:serine-type endopeptidase inhibitor activity"/>
    <property type="evidence" value="ECO:0007669"/>
    <property type="project" value="InterPro"/>
</dbReference>
<dbReference type="InterPro" id="IPR042178">
    <property type="entry name" value="Serpin_sf_1"/>
</dbReference>
<evidence type="ECO:0000256" key="2">
    <source>
        <dbReference type="ARBA" id="ARBA00009500"/>
    </source>
</evidence>
<evidence type="ECO:0000256" key="10">
    <source>
        <dbReference type="RuleBase" id="RU000411"/>
    </source>
</evidence>
<evidence type="ECO:0000259" key="13">
    <source>
        <dbReference type="SMART" id="SM00093"/>
    </source>
</evidence>
<dbReference type="FunFam" id="2.10.310.10:FF:000001">
    <property type="entry name" value="Serpin family A member 1"/>
    <property type="match status" value="1"/>
</dbReference>
<dbReference type="Proteomes" id="UP001046870">
    <property type="component" value="Chromosome 4"/>
</dbReference>
<comment type="similarity">
    <text evidence="2 10">Belongs to the serpin family.</text>
</comment>
<evidence type="ECO:0000256" key="5">
    <source>
        <dbReference type="ARBA" id="ARBA00023180"/>
    </source>
</evidence>
<dbReference type="PRINTS" id="PR00780">
    <property type="entry name" value="LEUSERPINII"/>
</dbReference>
<dbReference type="PANTHER" id="PTHR11461">
    <property type="entry name" value="SERINE PROTEASE INHIBITOR, SERPIN"/>
    <property type="match status" value="1"/>
</dbReference>
<dbReference type="FunFam" id="2.30.39.10:FF:000003">
    <property type="entry name" value="alpha-1-antitrypsin isoform X1"/>
    <property type="match status" value="1"/>
</dbReference>
<dbReference type="EMBL" id="JAFDVH010000004">
    <property type="protein sequence ID" value="KAG7481268.1"/>
    <property type="molecule type" value="Genomic_DNA"/>
</dbReference>
<dbReference type="SMART" id="SM00093">
    <property type="entry name" value="SERPIN"/>
    <property type="match status" value="1"/>
</dbReference>
<sequence length="440" mass="49940">MRLLLCLCIVLLVFWSAVQGDGHHGRQPHPRPPGQDHSKGHGQGHGHGHGRGHSHGRGHEKHHDKDSLKIHRENMDFAFRLYKHISAQNNSQSKNVFFSPLSVSVALAALSVGARGPTHQQLFEGLGFNETDITEEEVNEAFQHIFQDLNKKTDVDLSLGSALFVDDNFKPRAEFLESMKRYFQAEGFSTDFVKAEEAKQQINKYVEEKTKGKIPKLVDELDPQTIMFLVSYIYFKGKWEVPFEPDQTKAGTFHIDDKTNVTVQMMTEKDNFLVYHDEEISTHVLQLHYNESVSMLLVLPEKGMKGLEEVICREHVAKWLRWMKKRECKVFLPKFSISASLQLTDILTEMGFTDMFSNSADFSGITEDHKVKVSKFVHQATLDVDEAGATATGATGVGITLYSLRPYTTLKFDRPFMVIICDQKTKSILFLGKIVDPTEK</sequence>
<dbReference type="PANTHER" id="PTHR11461:SF375">
    <property type="entry name" value="THYROXINE-BINDING GLOBULIN"/>
    <property type="match status" value="1"/>
</dbReference>
<evidence type="ECO:0000256" key="8">
    <source>
        <dbReference type="ARBA" id="ARBA00042967"/>
    </source>
</evidence>
<evidence type="ECO:0000256" key="12">
    <source>
        <dbReference type="SAM" id="SignalP"/>
    </source>
</evidence>
<feature type="chain" id="PRO_5039290846" description="Thyroxine-binding globulin" evidence="12">
    <location>
        <begin position="21"/>
        <end position="440"/>
    </location>
</feature>
<dbReference type="InterPro" id="IPR023796">
    <property type="entry name" value="Serpin_dom"/>
</dbReference>
<keyword evidence="5" id="KW-0325">Glycoprotein</keyword>
<dbReference type="PROSITE" id="PS00284">
    <property type="entry name" value="SERPIN"/>
    <property type="match status" value="1"/>
</dbReference>
<dbReference type="AlphaFoldDB" id="A0A9D3QC41"/>
<feature type="domain" description="Serpin" evidence="13">
    <location>
        <begin position="79"/>
        <end position="437"/>
    </location>
</feature>
<evidence type="ECO:0000256" key="11">
    <source>
        <dbReference type="SAM" id="MobiDB-lite"/>
    </source>
</evidence>
<dbReference type="InterPro" id="IPR042185">
    <property type="entry name" value="Serpin_sf_2"/>
</dbReference>
<dbReference type="Gene3D" id="3.30.497.10">
    <property type="entry name" value="Antithrombin, subunit I, domain 2"/>
    <property type="match status" value="1"/>
</dbReference>
<dbReference type="Pfam" id="PF00079">
    <property type="entry name" value="Serpin"/>
    <property type="match status" value="1"/>
</dbReference>
<comment type="subcellular location">
    <subcellularLocation>
        <location evidence="1">Secreted</location>
    </subcellularLocation>
</comment>
<keyword evidence="15" id="KW-1185">Reference proteome</keyword>
<comment type="caution">
    <text evidence="14">The sequence shown here is derived from an EMBL/GenBank/DDBJ whole genome shotgun (WGS) entry which is preliminary data.</text>
</comment>
<protein>
    <recommendedName>
        <fullName evidence="7">Thyroxine-binding globulin</fullName>
    </recommendedName>
    <alternativeName>
        <fullName evidence="9">Serpin A7</fullName>
    </alternativeName>
    <alternativeName>
        <fullName evidence="8">T4-binding globulin</fullName>
    </alternativeName>
</protein>
<dbReference type="Gene3D" id="2.10.310.10">
    <property type="entry name" value="Serpins superfamily"/>
    <property type="match status" value="1"/>
</dbReference>
<dbReference type="SUPFAM" id="SSF56574">
    <property type="entry name" value="Serpins"/>
    <property type="match status" value="1"/>
</dbReference>
<evidence type="ECO:0000256" key="9">
    <source>
        <dbReference type="ARBA" id="ARBA00043177"/>
    </source>
</evidence>
<feature type="signal peptide" evidence="12">
    <location>
        <begin position="1"/>
        <end position="20"/>
    </location>
</feature>
<keyword evidence="4 12" id="KW-0732">Signal</keyword>